<reference evidence="5 6" key="1">
    <citation type="submission" date="2020-08" db="EMBL/GenBank/DDBJ databases">
        <title>Genomic Encyclopedia of Type Strains, Phase IV (KMG-IV): sequencing the most valuable type-strain genomes for metagenomic binning, comparative biology and taxonomic classification.</title>
        <authorList>
            <person name="Goeker M."/>
        </authorList>
    </citation>
    <scope>NUCLEOTIDE SEQUENCE [LARGE SCALE GENOMIC DNA]</scope>
    <source>
        <strain evidence="5 6">DSM 29514</strain>
    </source>
</reference>
<accession>A0A7W6PRE0</accession>
<dbReference type="InterPro" id="IPR000524">
    <property type="entry name" value="Tscrpt_reg_HTH_GntR"/>
</dbReference>
<dbReference type="Pfam" id="PF00392">
    <property type="entry name" value="GntR"/>
    <property type="match status" value="1"/>
</dbReference>
<dbReference type="InterPro" id="IPR012702">
    <property type="entry name" value="CP_lyase_PhnF"/>
</dbReference>
<evidence type="ECO:0000313" key="5">
    <source>
        <dbReference type="EMBL" id="MBB4145090.1"/>
    </source>
</evidence>
<dbReference type="InterPro" id="IPR036388">
    <property type="entry name" value="WH-like_DNA-bd_sf"/>
</dbReference>
<dbReference type="AlphaFoldDB" id="A0A7W6PRE0"/>
<gene>
    <name evidence="5" type="ORF">GGQ72_003652</name>
</gene>
<evidence type="ECO:0000313" key="6">
    <source>
        <dbReference type="Proteomes" id="UP000519897"/>
    </source>
</evidence>
<sequence>MLQRQKGVAIWRQIADRIRTNVSAGLYDQAGTLPSEMQLATEFGVNRHTVRAAIAALSDEGLLLVEKGKGTRIARKDRFDFPISPRTRFTAGLADQAQQFSGELLRECMEQADAEVATYLGLSVGADVCRLETRRSADGQAVGRAITWLPGQRFAGFAEAFRRKQSITKAFLDFGVTDYLRKSTEVSAVHADQEDLDILGLTPGAIMLVTRSLNTDLADQPIQYSITRFPADRVQFSIRF</sequence>
<name>A0A7W6PRE0_9HYPH</name>
<dbReference type="SUPFAM" id="SSF46785">
    <property type="entry name" value="Winged helix' DNA-binding domain"/>
    <property type="match status" value="1"/>
</dbReference>
<dbReference type="InterPro" id="IPR050679">
    <property type="entry name" value="Bact_HTH_transcr_reg"/>
</dbReference>
<organism evidence="5 6">
    <name type="scientific">Rhizobium rhizoryzae</name>
    <dbReference type="NCBI Taxonomy" id="451876"/>
    <lineage>
        <taxon>Bacteria</taxon>
        <taxon>Pseudomonadati</taxon>
        <taxon>Pseudomonadota</taxon>
        <taxon>Alphaproteobacteria</taxon>
        <taxon>Hyphomicrobiales</taxon>
        <taxon>Rhizobiaceae</taxon>
        <taxon>Rhizobium/Agrobacterium group</taxon>
        <taxon>Rhizobium</taxon>
    </lineage>
</organism>
<keyword evidence="2" id="KW-0238">DNA-binding</keyword>
<dbReference type="PANTHER" id="PTHR44846">
    <property type="entry name" value="MANNOSYL-D-GLYCERATE TRANSPORT/METABOLISM SYSTEM REPRESSOR MNGR-RELATED"/>
    <property type="match status" value="1"/>
</dbReference>
<dbReference type="EMBL" id="JACIEC010000005">
    <property type="protein sequence ID" value="MBB4145090.1"/>
    <property type="molecule type" value="Genomic_DNA"/>
</dbReference>
<evidence type="ECO:0000256" key="1">
    <source>
        <dbReference type="ARBA" id="ARBA00023015"/>
    </source>
</evidence>
<dbReference type="GO" id="GO:0003677">
    <property type="term" value="F:DNA binding"/>
    <property type="evidence" value="ECO:0007669"/>
    <property type="project" value="UniProtKB-KW"/>
</dbReference>
<keyword evidence="6" id="KW-1185">Reference proteome</keyword>
<dbReference type="SMART" id="SM00345">
    <property type="entry name" value="HTH_GNTR"/>
    <property type="match status" value="1"/>
</dbReference>
<evidence type="ECO:0000256" key="3">
    <source>
        <dbReference type="ARBA" id="ARBA00023163"/>
    </source>
</evidence>
<dbReference type="Gene3D" id="1.10.10.10">
    <property type="entry name" value="Winged helix-like DNA-binding domain superfamily/Winged helix DNA-binding domain"/>
    <property type="match status" value="1"/>
</dbReference>
<comment type="caution">
    <text evidence="5">The sequence shown here is derived from an EMBL/GenBank/DDBJ whole genome shotgun (WGS) entry which is preliminary data.</text>
</comment>
<dbReference type="GO" id="GO:0003700">
    <property type="term" value="F:DNA-binding transcription factor activity"/>
    <property type="evidence" value="ECO:0007669"/>
    <property type="project" value="InterPro"/>
</dbReference>
<dbReference type="InterPro" id="IPR011663">
    <property type="entry name" value="UTRA"/>
</dbReference>
<dbReference type="PANTHER" id="PTHR44846:SF1">
    <property type="entry name" value="MANNOSYL-D-GLYCERATE TRANSPORT_METABOLISM SYSTEM REPRESSOR MNGR-RELATED"/>
    <property type="match status" value="1"/>
</dbReference>
<keyword evidence="1" id="KW-0805">Transcription regulation</keyword>
<evidence type="ECO:0000259" key="4">
    <source>
        <dbReference type="PROSITE" id="PS50949"/>
    </source>
</evidence>
<protein>
    <submittedName>
        <fullName evidence="5">GntR family phosphonate transport system transcriptional regulator</fullName>
    </submittedName>
</protein>
<dbReference type="Proteomes" id="UP000519897">
    <property type="component" value="Unassembled WGS sequence"/>
</dbReference>
<dbReference type="PROSITE" id="PS50949">
    <property type="entry name" value="HTH_GNTR"/>
    <property type="match status" value="1"/>
</dbReference>
<dbReference type="PRINTS" id="PR00035">
    <property type="entry name" value="HTHGNTR"/>
</dbReference>
<dbReference type="InterPro" id="IPR036390">
    <property type="entry name" value="WH_DNA-bd_sf"/>
</dbReference>
<feature type="domain" description="HTH gntR-type" evidence="4">
    <location>
        <begin position="8"/>
        <end position="76"/>
    </location>
</feature>
<dbReference type="NCBIfam" id="TIGR02325">
    <property type="entry name" value="C_P_lyase_phnF"/>
    <property type="match status" value="1"/>
</dbReference>
<dbReference type="InterPro" id="IPR028978">
    <property type="entry name" value="Chorismate_lyase_/UTRA_dom_sf"/>
</dbReference>
<dbReference type="Pfam" id="PF07702">
    <property type="entry name" value="UTRA"/>
    <property type="match status" value="1"/>
</dbReference>
<dbReference type="SMART" id="SM00866">
    <property type="entry name" value="UTRA"/>
    <property type="match status" value="1"/>
</dbReference>
<dbReference type="SUPFAM" id="SSF64288">
    <property type="entry name" value="Chorismate lyase-like"/>
    <property type="match status" value="1"/>
</dbReference>
<dbReference type="GO" id="GO:0045892">
    <property type="term" value="P:negative regulation of DNA-templated transcription"/>
    <property type="evidence" value="ECO:0007669"/>
    <property type="project" value="TreeGrafter"/>
</dbReference>
<keyword evidence="3" id="KW-0804">Transcription</keyword>
<proteinExistence type="predicted"/>
<dbReference type="CDD" id="cd07377">
    <property type="entry name" value="WHTH_GntR"/>
    <property type="match status" value="1"/>
</dbReference>
<dbReference type="Gene3D" id="3.40.1410.10">
    <property type="entry name" value="Chorismate lyase-like"/>
    <property type="match status" value="1"/>
</dbReference>
<evidence type="ECO:0000256" key="2">
    <source>
        <dbReference type="ARBA" id="ARBA00023125"/>
    </source>
</evidence>